<evidence type="ECO:0000313" key="2">
    <source>
        <dbReference type="EMBL" id="EMC92702.1"/>
    </source>
</evidence>
<accession>M2LF92</accession>
<evidence type="ECO:0000256" key="1">
    <source>
        <dbReference type="SAM" id="MobiDB-lite"/>
    </source>
</evidence>
<dbReference type="HOGENOM" id="CLU_1864754_0_0_1"/>
<evidence type="ECO:0000313" key="3">
    <source>
        <dbReference type="Proteomes" id="UP000011761"/>
    </source>
</evidence>
<gene>
    <name evidence="2" type="ORF">BAUCODRAFT_37604</name>
</gene>
<dbReference type="Proteomes" id="UP000011761">
    <property type="component" value="Unassembled WGS sequence"/>
</dbReference>
<dbReference type="RefSeq" id="XP_007679794.1">
    <property type="nucleotide sequence ID" value="XM_007681604.1"/>
</dbReference>
<dbReference type="OrthoDB" id="5363415at2759"/>
<dbReference type="eggNOG" id="ENOG502SASY">
    <property type="taxonomic scope" value="Eukaryota"/>
</dbReference>
<dbReference type="GeneID" id="19113288"/>
<feature type="compositionally biased region" description="Polar residues" evidence="1">
    <location>
        <begin position="27"/>
        <end position="47"/>
    </location>
</feature>
<dbReference type="Pfam" id="PF10454">
    <property type="entry name" value="DUF2458"/>
    <property type="match status" value="1"/>
</dbReference>
<dbReference type="KEGG" id="bcom:BAUCODRAFT_37604"/>
<dbReference type="AlphaFoldDB" id="M2LF92"/>
<name>M2LF92_BAUPA</name>
<dbReference type="EMBL" id="KB445561">
    <property type="protein sequence ID" value="EMC92702.1"/>
    <property type="molecule type" value="Genomic_DNA"/>
</dbReference>
<dbReference type="InterPro" id="IPR018858">
    <property type="entry name" value="DUF2458"/>
</dbReference>
<organism evidence="2 3">
    <name type="scientific">Baudoinia panamericana (strain UAMH 10762)</name>
    <name type="common">Angels' share fungus</name>
    <name type="synonym">Baudoinia compniacensis (strain UAMH 10762)</name>
    <dbReference type="NCBI Taxonomy" id="717646"/>
    <lineage>
        <taxon>Eukaryota</taxon>
        <taxon>Fungi</taxon>
        <taxon>Dikarya</taxon>
        <taxon>Ascomycota</taxon>
        <taxon>Pezizomycotina</taxon>
        <taxon>Dothideomycetes</taxon>
        <taxon>Dothideomycetidae</taxon>
        <taxon>Mycosphaerellales</taxon>
        <taxon>Teratosphaeriaceae</taxon>
        <taxon>Baudoinia</taxon>
    </lineage>
</organism>
<protein>
    <submittedName>
        <fullName evidence="2">Uncharacterized protein</fullName>
    </submittedName>
</protein>
<proteinExistence type="predicted"/>
<keyword evidence="3" id="KW-1185">Reference proteome</keyword>
<reference evidence="2 3" key="1">
    <citation type="journal article" date="2012" name="PLoS Pathog.">
        <title>Diverse lifestyles and strategies of plant pathogenesis encoded in the genomes of eighteen Dothideomycetes fungi.</title>
        <authorList>
            <person name="Ohm R.A."/>
            <person name="Feau N."/>
            <person name="Henrissat B."/>
            <person name="Schoch C.L."/>
            <person name="Horwitz B.A."/>
            <person name="Barry K.W."/>
            <person name="Condon B.J."/>
            <person name="Copeland A.C."/>
            <person name="Dhillon B."/>
            <person name="Glaser F."/>
            <person name="Hesse C.N."/>
            <person name="Kosti I."/>
            <person name="LaButti K."/>
            <person name="Lindquist E.A."/>
            <person name="Lucas S."/>
            <person name="Salamov A.A."/>
            <person name="Bradshaw R.E."/>
            <person name="Ciuffetti L."/>
            <person name="Hamelin R.C."/>
            <person name="Kema G.H.J."/>
            <person name="Lawrence C."/>
            <person name="Scott J.A."/>
            <person name="Spatafora J.W."/>
            <person name="Turgeon B.G."/>
            <person name="de Wit P.J.G.M."/>
            <person name="Zhong S."/>
            <person name="Goodwin S.B."/>
            <person name="Grigoriev I.V."/>
        </authorList>
    </citation>
    <scope>NUCLEOTIDE SEQUENCE [LARGE SCALE GENOMIC DNA]</scope>
    <source>
        <strain evidence="2 3">UAMH 10762</strain>
    </source>
</reference>
<dbReference type="OMA" id="MIADQHE"/>
<sequence>MTQMIDNQRQNEIRWYSERQTLKQVQAQRVPNATKNRVSSAQPATPSEETKQAELTSFDRKIYDAQVSMEEAMATELKGLGVPFFGTDHHLVVLDGIDVTAVDLPEGHPKWSPLVTESELTALKRKMVTHLEDLYRD</sequence>
<feature type="region of interest" description="Disordered" evidence="1">
    <location>
        <begin position="27"/>
        <end position="56"/>
    </location>
</feature>